<evidence type="ECO:0000256" key="1">
    <source>
        <dbReference type="ARBA" id="ARBA00005005"/>
    </source>
</evidence>
<keyword evidence="12" id="KW-1185">Reference proteome</keyword>
<dbReference type="InterPro" id="IPR029045">
    <property type="entry name" value="ClpP/crotonase-like_dom_sf"/>
</dbReference>
<dbReference type="AlphaFoldDB" id="A0A1T4JTS2"/>
<dbReference type="SUPFAM" id="SSF48179">
    <property type="entry name" value="6-phosphogluconate dehydrogenase C-terminal domain-like"/>
    <property type="match status" value="2"/>
</dbReference>
<keyword evidence="3" id="KW-0276">Fatty acid metabolism</keyword>
<evidence type="ECO:0000256" key="4">
    <source>
        <dbReference type="ARBA" id="ARBA00022963"/>
    </source>
</evidence>
<dbReference type="PANTHER" id="PTHR48075">
    <property type="entry name" value="3-HYDROXYACYL-COA DEHYDROGENASE FAMILY PROTEIN"/>
    <property type="match status" value="1"/>
</dbReference>
<evidence type="ECO:0000256" key="5">
    <source>
        <dbReference type="ARBA" id="ARBA00023002"/>
    </source>
</evidence>
<reference evidence="12" key="1">
    <citation type="submission" date="2017-02" db="EMBL/GenBank/DDBJ databases">
        <authorList>
            <person name="Varghese N."/>
            <person name="Submissions S."/>
        </authorList>
    </citation>
    <scope>NUCLEOTIDE SEQUENCE [LARGE SCALE GENOMIC DNA]</scope>
    <source>
        <strain evidence="12">DSM 15739</strain>
    </source>
</reference>
<dbReference type="Gene3D" id="3.90.226.10">
    <property type="entry name" value="2-enoyl-CoA Hydratase, Chain A, domain 1"/>
    <property type="match status" value="1"/>
</dbReference>
<comment type="pathway">
    <text evidence="1">Lipid metabolism; fatty acid beta-oxidation.</text>
</comment>
<dbReference type="Pfam" id="PF00378">
    <property type="entry name" value="ECH_1"/>
    <property type="match status" value="1"/>
</dbReference>
<dbReference type="InterPro" id="IPR008927">
    <property type="entry name" value="6-PGluconate_DH-like_C_sf"/>
</dbReference>
<evidence type="ECO:0000256" key="6">
    <source>
        <dbReference type="ARBA" id="ARBA00023027"/>
    </source>
</evidence>
<feature type="domain" description="3-hydroxyacyl-CoA dehydrogenase C-terminal" evidence="9">
    <location>
        <begin position="191"/>
        <end position="286"/>
    </location>
</feature>
<dbReference type="SUPFAM" id="SSF51735">
    <property type="entry name" value="NAD(P)-binding Rossmann-fold domains"/>
    <property type="match status" value="1"/>
</dbReference>
<dbReference type="CDD" id="cd06558">
    <property type="entry name" value="crotonase-like"/>
    <property type="match status" value="1"/>
</dbReference>
<organism evidence="11 12">
    <name type="scientific">Globicatella sulfidifaciens DSM 15739</name>
    <dbReference type="NCBI Taxonomy" id="1121925"/>
    <lineage>
        <taxon>Bacteria</taxon>
        <taxon>Bacillati</taxon>
        <taxon>Bacillota</taxon>
        <taxon>Bacilli</taxon>
        <taxon>Lactobacillales</taxon>
        <taxon>Aerococcaceae</taxon>
        <taxon>Globicatella</taxon>
    </lineage>
</organism>
<evidence type="ECO:0000259" key="9">
    <source>
        <dbReference type="Pfam" id="PF00725"/>
    </source>
</evidence>
<evidence type="ECO:0000259" key="10">
    <source>
        <dbReference type="Pfam" id="PF02737"/>
    </source>
</evidence>
<dbReference type="Gene3D" id="1.10.1040.50">
    <property type="match status" value="1"/>
</dbReference>
<dbReference type="GO" id="GO:0003857">
    <property type="term" value="F:(3S)-3-hydroxyacyl-CoA dehydrogenase (NAD+) activity"/>
    <property type="evidence" value="ECO:0007669"/>
    <property type="project" value="UniProtKB-EC"/>
</dbReference>
<proteinExistence type="inferred from homology"/>
<dbReference type="Pfam" id="PF00725">
    <property type="entry name" value="3HCDH"/>
    <property type="match status" value="1"/>
</dbReference>
<dbReference type="GO" id="GO:0006635">
    <property type="term" value="P:fatty acid beta-oxidation"/>
    <property type="evidence" value="ECO:0007669"/>
    <property type="project" value="UniProtKB-UniPathway"/>
</dbReference>
<evidence type="ECO:0000313" key="12">
    <source>
        <dbReference type="Proteomes" id="UP000189941"/>
    </source>
</evidence>
<dbReference type="GO" id="GO:0070403">
    <property type="term" value="F:NAD+ binding"/>
    <property type="evidence" value="ECO:0007669"/>
    <property type="project" value="InterPro"/>
</dbReference>
<dbReference type="EMBL" id="FUWO01000002">
    <property type="protein sequence ID" value="SJZ33543.1"/>
    <property type="molecule type" value="Genomic_DNA"/>
</dbReference>
<evidence type="ECO:0000256" key="2">
    <source>
        <dbReference type="ARBA" id="ARBA00009463"/>
    </source>
</evidence>
<sequence length="751" mass="82850">MTIRKATVLGAGVMGSQIAALLVNAGIQVELLDVVIDQNDKNKLSKMGYDRINDRKKPMLYDAKFLGNLSYGNFDDNLKEASDSDLFIEAVKEDIQIKHDIWKKIAAVAKDTAILATNTSGIPIEMIAKVLSDDERARFLGMHFFNPPRFMKLVELIPNSKTSDATMEVVSDFAINGLGKGVVTANDVPAFIANRIGTHAMADNMARAEKLGLSVVEADALTGKVIGRPMGTYALSDLVGLDIATSVVKGIMMDPSETEHFTLPDLMPKLLEKGLLGNKVKQGFYKREGRKKLVISPDTLEYTEVEMPSLPILAQFGRKLKDNLDTIFNSDDPAGKYLWETLAASFYYSALNVPKAANDYKDIDRALVWGFNWQKGPFQLWDLMGFDRVKERLTKEYGSLPEWVANRTEPFYQPGERLEQTTSIEEKIEKDLWDGEASRFSVVNTDQLLFKFKTPNNTITDGLCEDLIKAVDTLENEDYSGMVIYSDGPHFSLGANLLMMKAAIEQEQVDELVGGTISLLHNAVNRMRYATKPIATATQGRALGGGAEILLASPFVVAAAESYIGLVEVGVGLIPGGGGLAELAERATIGNDQTSNKIQTLAKVVMNVAQARVVMNAYEAQENLFLKPTDTIIMNGDRRVEVALDRVRFEANAGYVPRTKRTFAALGTDFIGVVEGQLDSMRLGHFISDYDMEIALALTEVLAGGEVPRGTLVNQAYLQSLEKAQFTRLAKNQKTYERIAHMLKTRKPLRN</sequence>
<dbReference type="RefSeq" id="WP_078755237.1">
    <property type="nucleotide sequence ID" value="NZ_FUWO01000002.1"/>
</dbReference>
<dbReference type="Gene3D" id="3.40.50.720">
    <property type="entry name" value="NAD(P)-binding Rossmann-like Domain"/>
    <property type="match status" value="1"/>
</dbReference>
<dbReference type="SUPFAM" id="SSF52096">
    <property type="entry name" value="ClpP/crotonase"/>
    <property type="match status" value="1"/>
</dbReference>
<dbReference type="InterPro" id="IPR036291">
    <property type="entry name" value="NAD(P)-bd_dom_sf"/>
</dbReference>
<accession>A0A1T4JTS2</accession>
<dbReference type="PANTHER" id="PTHR48075:SF7">
    <property type="entry name" value="3-HYDROXYACYL-COA DEHYDROGENASE-RELATED"/>
    <property type="match status" value="1"/>
</dbReference>
<comment type="catalytic activity">
    <reaction evidence="8">
        <text>a (3S)-3-hydroxyacyl-CoA + NAD(+) = a 3-oxoacyl-CoA + NADH + H(+)</text>
        <dbReference type="Rhea" id="RHEA:22432"/>
        <dbReference type="ChEBI" id="CHEBI:15378"/>
        <dbReference type="ChEBI" id="CHEBI:57318"/>
        <dbReference type="ChEBI" id="CHEBI:57540"/>
        <dbReference type="ChEBI" id="CHEBI:57945"/>
        <dbReference type="ChEBI" id="CHEBI:90726"/>
        <dbReference type="EC" id="1.1.1.35"/>
    </reaction>
</comment>
<gene>
    <name evidence="11" type="ORF">SAMN02746011_00389</name>
</gene>
<dbReference type="OrthoDB" id="9771883at2"/>
<evidence type="ECO:0000313" key="11">
    <source>
        <dbReference type="EMBL" id="SJZ33543.1"/>
    </source>
</evidence>
<dbReference type="Pfam" id="PF02737">
    <property type="entry name" value="3HCDH_N"/>
    <property type="match status" value="1"/>
</dbReference>
<dbReference type="InterPro" id="IPR001753">
    <property type="entry name" value="Enoyl-CoA_hydra/iso"/>
</dbReference>
<name>A0A1T4JTS2_9LACT</name>
<evidence type="ECO:0000256" key="8">
    <source>
        <dbReference type="ARBA" id="ARBA00049556"/>
    </source>
</evidence>
<keyword evidence="6" id="KW-0520">NAD</keyword>
<dbReference type="UniPathway" id="UPA00659"/>
<dbReference type="InterPro" id="IPR006176">
    <property type="entry name" value="3-OHacyl-CoA_DH_NAD-bd"/>
</dbReference>
<evidence type="ECO:0000256" key="3">
    <source>
        <dbReference type="ARBA" id="ARBA00022832"/>
    </source>
</evidence>
<keyword evidence="7" id="KW-0443">Lipid metabolism</keyword>
<protein>
    <submittedName>
        <fullName evidence="11">3-hydroxyacyl-CoA dehydrogenase</fullName>
    </submittedName>
</protein>
<feature type="domain" description="3-hydroxyacyl-CoA dehydrogenase NAD binding" evidence="10">
    <location>
        <begin position="5"/>
        <end position="187"/>
    </location>
</feature>
<comment type="similarity">
    <text evidence="2">Belongs to the 3-hydroxyacyl-CoA dehydrogenase family.</text>
</comment>
<dbReference type="Proteomes" id="UP000189941">
    <property type="component" value="Unassembled WGS sequence"/>
</dbReference>
<evidence type="ECO:0000256" key="7">
    <source>
        <dbReference type="ARBA" id="ARBA00023098"/>
    </source>
</evidence>
<dbReference type="STRING" id="1121925.SAMN02746011_00389"/>
<keyword evidence="5" id="KW-0560">Oxidoreductase</keyword>
<dbReference type="InterPro" id="IPR006108">
    <property type="entry name" value="3HC_DH_C"/>
</dbReference>
<keyword evidence="4" id="KW-0442">Lipid degradation</keyword>